<keyword evidence="2" id="KW-1185">Reference proteome</keyword>
<dbReference type="AlphaFoldDB" id="A0A2P5E743"/>
<feature type="non-terminal residue" evidence="1">
    <location>
        <position position="1"/>
    </location>
</feature>
<comment type="caution">
    <text evidence="1">The sequence shown here is derived from an EMBL/GenBank/DDBJ whole genome shotgun (WGS) entry which is preliminary data.</text>
</comment>
<evidence type="ECO:0000313" key="2">
    <source>
        <dbReference type="Proteomes" id="UP000237000"/>
    </source>
</evidence>
<gene>
    <name evidence="1" type="ORF">TorRG33x02_229320</name>
</gene>
<dbReference type="Proteomes" id="UP000237000">
    <property type="component" value="Unassembled WGS sequence"/>
</dbReference>
<dbReference type="InParanoid" id="A0A2P5E743"/>
<dbReference type="EMBL" id="JXTC01000220">
    <property type="protein sequence ID" value="PON81300.1"/>
    <property type="molecule type" value="Genomic_DNA"/>
</dbReference>
<proteinExistence type="predicted"/>
<protein>
    <submittedName>
        <fullName evidence="1">Uncharacterized protein</fullName>
    </submittedName>
</protein>
<accession>A0A2P5E743</accession>
<evidence type="ECO:0000313" key="1">
    <source>
        <dbReference type="EMBL" id="PON81300.1"/>
    </source>
</evidence>
<sequence>VALVESDPFGHSSSPLIAALSSFLVSKEVYEMALLQEVGDFELEGNTFSCAVSMVSVGLAPFDYVSLVIRSSHLLWTLHLVPKSFHHCHYFNREN</sequence>
<reference evidence="2" key="1">
    <citation type="submission" date="2016-06" db="EMBL/GenBank/DDBJ databases">
        <title>Parallel loss of symbiosis genes in relatives of nitrogen-fixing non-legume Parasponia.</title>
        <authorList>
            <person name="Van Velzen R."/>
            <person name="Holmer R."/>
            <person name="Bu F."/>
            <person name="Rutten L."/>
            <person name="Van Zeijl A."/>
            <person name="Liu W."/>
            <person name="Santuari L."/>
            <person name="Cao Q."/>
            <person name="Sharma T."/>
            <person name="Shen D."/>
            <person name="Roswanjaya Y."/>
            <person name="Wardhani T."/>
            <person name="Kalhor M.S."/>
            <person name="Jansen J."/>
            <person name="Van den Hoogen J."/>
            <person name="Gungor B."/>
            <person name="Hartog M."/>
            <person name="Hontelez J."/>
            <person name="Verver J."/>
            <person name="Yang W.-C."/>
            <person name="Schijlen E."/>
            <person name="Repin R."/>
            <person name="Schilthuizen M."/>
            <person name="Schranz E."/>
            <person name="Heidstra R."/>
            <person name="Miyata K."/>
            <person name="Fedorova E."/>
            <person name="Kohlen W."/>
            <person name="Bisseling T."/>
            <person name="Smit S."/>
            <person name="Geurts R."/>
        </authorList>
    </citation>
    <scope>NUCLEOTIDE SEQUENCE [LARGE SCALE GENOMIC DNA]</scope>
    <source>
        <strain evidence="2">cv. RG33-2</strain>
    </source>
</reference>
<name>A0A2P5E743_TREOI</name>
<organism evidence="1 2">
    <name type="scientific">Trema orientale</name>
    <name type="common">Charcoal tree</name>
    <name type="synonym">Celtis orientalis</name>
    <dbReference type="NCBI Taxonomy" id="63057"/>
    <lineage>
        <taxon>Eukaryota</taxon>
        <taxon>Viridiplantae</taxon>
        <taxon>Streptophyta</taxon>
        <taxon>Embryophyta</taxon>
        <taxon>Tracheophyta</taxon>
        <taxon>Spermatophyta</taxon>
        <taxon>Magnoliopsida</taxon>
        <taxon>eudicotyledons</taxon>
        <taxon>Gunneridae</taxon>
        <taxon>Pentapetalae</taxon>
        <taxon>rosids</taxon>
        <taxon>fabids</taxon>
        <taxon>Rosales</taxon>
        <taxon>Cannabaceae</taxon>
        <taxon>Trema</taxon>
    </lineage>
</organism>